<dbReference type="Proteomes" id="UP000630923">
    <property type="component" value="Unassembled WGS sequence"/>
</dbReference>
<keyword evidence="2" id="KW-1185">Reference proteome</keyword>
<evidence type="ECO:0000313" key="1">
    <source>
        <dbReference type="EMBL" id="GHF17600.1"/>
    </source>
</evidence>
<protein>
    <submittedName>
        <fullName evidence="1">Uncharacterized protein</fullName>
    </submittedName>
</protein>
<dbReference type="AlphaFoldDB" id="A0A919ANE1"/>
<gene>
    <name evidence="1" type="ORF">GCM10017044_10000</name>
</gene>
<name>A0A919ANE1_9PROT</name>
<accession>A0A919ANE1</accession>
<evidence type="ECO:0000313" key="2">
    <source>
        <dbReference type="Proteomes" id="UP000630923"/>
    </source>
</evidence>
<reference evidence="1" key="2">
    <citation type="submission" date="2020-09" db="EMBL/GenBank/DDBJ databases">
        <authorList>
            <person name="Sun Q."/>
            <person name="Kim S."/>
        </authorList>
    </citation>
    <scope>NUCLEOTIDE SEQUENCE</scope>
    <source>
        <strain evidence="1">KCTC 42590</strain>
    </source>
</reference>
<dbReference type="EMBL" id="BNCI01000001">
    <property type="protein sequence ID" value="GHF17600.1"/>
    <property type="molecule type" value="Genomic_DNA"/>
</dbReference>
<comment type="caution">
    <text evidence="1">The sequence shown here is derived from an EMBL/GenBank/DDBJ whole genome shotgun (WGS) entry which is preliminary data.</text>
</comment>
<sequence>MGEILGVLLVIVGLVAINTHLEHRRFRKLFTDEFLRLSKKVGD</sequence>
<organism evidence="1 2">
    <name type="scientific">Kordiimonas sediminis</name>
    <dbReference type="NCBI Taxonomy" id="1735581"/>
    <lineage>
        <taxon>Bacteria</taxon>
        <taxon>Pseudomonadati</taxon>
        <taxon>Pseudomonadota</taxon>
        <taxon>Alphaproteobacteria</taxon>
        <taxon>Kordiimonadales</taxon>
        <taxon>Kordiimonadaceae</taxon>
        <taxon>Kordiimonas</taxon>
    </lineage>
</organism>
<proteinExistence type="predicted"/>
<dbReference type="RefSeq" id="WP_268245727.1">
    <property type="nucleotide sequence ID" value="NZ_BNCI01000001.1"/>
</dbReference>
<reference evidence="1" key="1">
    <citation type="journal article" date="2014" name="Int. J. Syst. Evol. Microbiol.">
        <title>Complete genome sequence of Corynebacterium casei LMG S-19264T (=DSM 44701T), isolated from a smear-ripened cheese.</title>
        <authorList>
            <consortium name="US DOE Joint Genome Institute (JGI-PGF)"/>
            <person name="Walter F."/>
            <person name="Albersmeier A."/>
            <person name="Kalinowski J."/>
            <person name="Ruckert C."/>
        </authorList>
    </citation>
    <scope>NUCLEOTIDE SEQUENCE</scope>
    <source>
        <strain evidence="1">KCTC 42590</strain>
    </source>
</reference>